<dbReference type="InterPro" id="IPR013130">
    <property type="entry name" value="Fe3_Rdtase_TM_dom"/>
</dbReference>
<evidence type="ECO:0000256" key="8">
    <source>
        <dbReference type="SAM" id="MobiDB-lite"/>
    </source>
</evidence>
<feature type="compositionally biased region" description="Polar residues" evidence="8">
    <location>
        <begin position="509"/>
        <end position="524"/>
    </location>
</feature>
<feature type="transmembrane region" description="Helical" evidence="9">
    <location>
        <begin position="640"/>
        <end position="657"/>
    </location>
</feature>
<evidence type="ECO:0000256" key="6">
    <source>
        <dbReference type="ARBA" id="ARBA00023065"/>
    </source>
</evidence>
<evidence type="ECO:0000259" key="11">
    <source>
        <dbReference type="Pfam" id="PF08030"/>
    </source>
</evidence>
<organism evidence="12 13">
    <name type="scientific">Paraconiothyrium brasiliense</name>
    <dbReference type="NCBI Taxonomy" id="300254"/>
    <lineage>
        <taxon>Eukaryota</taxon>
        <taxon>Fungi</taxon>
        <taxon>Dikarya</taxon>
        <taxon>Ascomycota</taxon>
        <taxon>Pezizomycotina</taxon>
        <taxon>Dothideomycetes</taxon>
        <taxon>Pleosporomycetidae</taxon>
        <taxon>Pleosporales</taxon>
        <taxon>Massarineae</taxon>
        <taxon>Didymosphaeriaceae</taxon>
        <taxon>Paraconiothyrium</taxon>
    </lineage>
</organism>
<evidence type="ECO:0000256" key="2">
    <source>
        <dbReference type="ARBA" id="ARBA00022448"/>
    </source>
</evidence>
<evidence type="ECO:0000256" key="7">
    <source>
        <dbReference type="ARBA" id="ARBA00023136"/>
    </source>
</evidence>
<dbReference type="InterPro" id="IPR013121">
    <property type="entry name" value="Fe_red_NAD-bd_6"/>
</dbReference>
<proteinExistence type="predicted"/>
<evidence type="ECO:0000313" key="13">
    <source>
        <dbReference type="Proteomes" id="UP001521785"/>
    </source>
</evidence>
<feature type="transmembrane region" description="Helical" evidence="9">
    <location>
        <begin position="240"/>
        <end position="258"/>
    </location>
</feature>
<dbReference type="Pfam" id="PF08030">
    <property type="entry name" value="NAD_binding_6"/>
    <property type="match status" value="1"/>
</dbReference>
<feature type="region of interest" description="Disordered" evidence="8">
    <location>
        <begin position="496"/>
        <end position="535"/>
    </location>
</feature>
<dbReference type="Gene3D" id="3.40.50.80">
    <property type="entry name" value="Nucleotide-binding domain of ferredoxin-NADP reductase (FNR) module"/>
    <property type="match status" value="1"/>
</dbReference>
<feature type="transmembrane region" description="Helical" evidence="9">
    <location>
        <begin position="264"/>
        <end position="282"/>
    </location>
</feature>
<name>A0ABR3RN70_9PLEO</name>
<feature type="transmembrane region" description="Helical" evidence="9">
    <location>
        <begin position="211"/>
        <end position="228"/>
    </location>
</feature>
<feature type="transmembrane region" description="Helical" evidence="9">
    <location>
        <begin position="25"/>
        <end position="47"/>
    </location>
</feature>
<reference evidence="12 13" key="1">
    <citation type="submission" date="2024-02" db="EMBL/GenBank/DDBJ databases">
        <title>De novo assembly and annotation of 12 fungi associated with fruit tree decline syndrome in Ontario, Canada.</title>
        <authorList>
            <person name="Sulman M."/>
            <person name="Ellouze W."/>
            <person name="Ilyukhin E."/>
        </authorList>
    </citation>
    <scope>NUCLEOTIDE SEQUENCE [LARGE SCALE GENOMIC DNA]</scope>
    <source>
        <strain evidence="12 13">M42-189</strain>
    </source>
</reference>
<dbReference type="PANTHER" id="PTHR32361:SF9">
    <property type="entry name" value="FERRIC REDUCTASE TRANSMEMBRANE COMPONENT 3-RELATED"/>
    <property type="match status" value="1"/>
</dbReference>
<keyword evidence="3 9" id="KW-0812">Transmembrane</keyword>
<dbReference type="InterPro" id="IPR039261">
    <property type="entry name" value="FNR_nucleotide-bd"/>
</dbReference>
<dbReference type="SFLD" id="SFLDS00052">
    <property type="entry name" value="Ferric_Reductase_Domain"/>
    <property type="match status" value="1"/>
</dbReference>
<comment type="caution">
    <text evidence="12">The sequence shown here is derived from an EMBL/GenBank/DDBJ whole genome shotgun (WGS) entry which is preliminary data.</text>
</comment>
<dbReference type="Pfam" id="PF01794">
    <property type="entry name" value="Ferric_reduct"/>
    <property type="match status" value="1"/>
</dbReference>
<evidence type="ECO:0000256" key="9">
    <source>
        <dbReference type="SAM" id="Phobius"/>
    </source>
</evidence>
<evidence type="ECO:0000256" key="5">
    <source>
        <dbReference type="ARBA" id="ARBA00023002"/>
    </source>
</evidence>
<keyword evidence="7 9" id="KW-0472">Membrane</keyword>
<protein>
    <submittedName>
        <fullName evidence="12">Ferric-chelate reductase Frp1</fullName>
    </submittedName>
</protein>
<comment type="subcellular location">
    <subcellularLocation>
        <location evidence="1">Membrane</location>
        <topology evidence="1">Multi-pass membrane protein</topology>
    </subcellularLocation>
</comment>
<keyword evidence="5" id="KW-0560">Oxidoreductase</keyword>
<keyword evidence="4 9" id="KW-1133">Transmembrane helix</keyword>
<feature type="transmembrane region" description="Helical" evidence="9">
    <location>
        <begin position="176"/>
        <end position="199"/>
    </location>
</feature>
<evidence type="ECO:0000313" key="12">
    <source>
        <dbReference type="EMBL" id="KAL1605367.1"/>
    </source>
</evidence>
<evidence type="ECO:0000256" key="4">
    <source>
        <dbReference type="ARBA" id="ARBA00022989"/>
    </source>
</evidence>
<feature type="region of interest" description="Disordered" evidence="8">
    <location>
        <begin position="446"/>
        <end position="467"/>
    </location>
</feature>
<dbReference type="PANTHER" id="PTHR32361">
    <property type="entry name" value="FERRIC/CUPRIC REDUCTASE TRANSMEMBRANE COMPONENT"/>
    <property type="match status" value="1"/>
</dbReference>
<feature type="transmembrane region" description="Helical" evidence="9">
    <location>
        <begin position="96"/>
        <end position="123"/>
    </location>
</feature>
<dbReference type="Proteomes" id="UP001521785">
    <property type="component" value="Unassembled WGS sequence"/>
</dbReference>
<dbReference type="EMBL" id="JAKJXO020000005">
    <property type="protein sequence ID" value="KAL1605367.1"/>
    <property type="molecule type" value="Genomic_DNA"/>
</dbReference>
<keyword evidence="2" id="KW-0813">Transport</keyword>
<dbReference type="InterPro" id="IPR051410">
    <property type="entry name" value="Ferric/Cupric_Reductase"/>
</dbReference>
<accession>A0ABR3RN70</accession>
<keyword evidence="13" id="KW-1185">Reference proteome</keyword>
<keyword evidence="6" id="KW-0406">Ion transport</keyword>
<evidence type="ECO:0000259" key="10">
    <source>
        <dbReference type="Pfam" id="PF01794"/>
    </source>
</evidence>
<feature type="domain" description="Ferric oxidoreductase" evidence="10">
    <location>
        <begin position="138"/>
        <end position="255"/>
    </location>
</feature>
<sequence>MDMSGMAMGSMSMGGMAPLIEFPKYYWAVVGTAIGVATVVNVFNNILYRQRLAAARAGSAHPAKPKSFLMVSIATTFALTREASNFSVRIPFKNSFLLLPTIGRVSLILANIVVLLVLCFYGFDLNDRWSRENVGYRCGFVTIAQFPLIFLLAGKNNLIGYATGVSHERLNWLHRWCARCLLLTATIHMGYFFADWAPYNYIGTQLRENTLVWKGIVAWAVLVWMVFSSTSPIRGWSYEMFVLQHLVSFAILIGFVYIHTPVEVHVYIWVPVALWWFDRVFLVKARSGGTKHFFEHAEKFHGLPTTSDKPRTMTVAIEGPYGALRPLRQFDSVVLLAGSTGATFTVPLLRDILQGWKENTSPAKNSYSLFKAPKGAVTRYVRFVWVVKSRGQLGWFAQQLSSMYTDFQALQTSLRHIKLELTVYVTCDETFTEEHKNILSTITTSKQSKHGPVEIRSRSPSLDDKEKVDGAFDEITEEETMVAALEAFPISMSNEQLTNPHTQADDTLGSLSEPESTPQYTPKSTPEMKPSVSPATHSFDEIGQVVFMKLEDGFGSVAEQELNETVTGSGTKTAKSGMSGHASDLCEPIRNVVQSHTVRHRATSPKSNDYQPVREGMERVGGGMVEDNPLPADRLGPFEGGLYLVVILLCIALIYKVP</sequence>
<evidence type="ECO:0000256" key="1">
    <source>
        <dbReference type="ARBA" id="ARBA00004141"/>
    </source>
</evidence>
<feature type="compositionally biased region" description="Basic and acidic residues" evidence="8">
    <location>
        <begin position="451"/>
        <end position="467"/>
    </location>
</feature>
<dbReference type="CDD" id="cd06186">
    <property type="entry name" value="NOX_Duox_like_FAD_NADP"/>
    <property type="match status" value="1"/>
</dbReference>
<gene>
    <name evidence="12" type="primary">FRP1_1</name>
    <name evidence="12" type="ORF">SLS60_004915</name>
</gene>
<evidence type="ECO:0000256" key="3">
    <source>
        <dbReference type="ARBA" id="ARBA00022692"/>
    </source>
</evidence>
<feature type="domain" description="Ferric reductase NAD binding" evidence="11">
    <location>
        <begin position="330"/>
        <end position="458"/>
    </location>
</feature>